<sequence length="282" mass="29702">MGMYMVVCKPAVLQSLGPSPTSASASPSSSFPTLVYSSNSSDSILRSITIVVAVITVIIAVIIRIVSLTHQPLNNLTQPQIMSSRITPRAIRSLTNTTASPAVRRQLAASTSKAEQTTRSSSTTTTRPTPSSSIPTLRPLMQGFHSTTSSPAPSAAPSIDFVFFPTQDAISTPHVSALRVPLLPDNYTPDRSVGSAHAPEAEVMPLERSEISIIAARPETVASALTEVVGLGREMGLGELTRAFGEEVARVEGEVVGGLRGLWGDLLDDVLGEKTVATIRAT</sequence>
<name>A0A1B8GE55_9PEZI</name>
<proteinExistence type="predicted"/>
<reference evidence="3 4" key="1">
    <citation type="submission" date="2016-03" db="EMBL/GenBank/DDBJ databases">
        <title>Comparative genomics of Pseudogymnoascus destructans, the fungus causing white-nose syndrome of bats.</title>
        <authorList>
            <person name="Palmer J.M."/>
            <person name="Drees K.P."/>
            <person name="Foster J.T."/>
            <person name="Lindner D.L."/>
        </authorList>
    </citation>
    <scope>NUCLEOTIDE SEQUENCE [LARGE SCALE GENOMIC DNA]</scope>
    <source>
        <strain evidence="3 4">UAMH 10579</strain>
    </source>
</reference>
<keyword evidence="2" id="KW-0812">Transmembrane</keyword>
<feature type="transmembrane region" description="Helical" evidence="2">
    <location>
        <begin position="44"/>
        <end position="66"/>
    </location>
</feature>
<keyword evidence="2" id="KW-1133">Transmembrane helix</keyword>
<evidence type="ECO:0000256" key="1">
    <source>
        <dbReference type="SAM" id="MobiDB-lite"/>
    </source>
</evidence>
<protein>
    <submittedName>
        <fullName evidence="3">Uncharacterized protein</fullName>
    </submittedName>
</protein>
<evidence type="ECO:0000313" key="3">
    <source>
        <dbReference type="EMBL" id="OBT94115.2"/>
    </source>
</evidence>
<dbReference type="GeneID" id="28840427"/>
<keyword evidence="2" id="KW-0472">Membrane</keyword>
<accession>A0A1B8GE55</accession>
<dbReference type="EMBL" id="KV460246">
    <property type="protein sequence ID" value="OBT94115.2"/>
    <property type="molecule type" value="Genomic_DNA"/>
</dbReference>
<dbReference type="RefSeq" id="XP_018127848.2">
    <property type="nucleotide sequence ID" value="XM_018276477.2"/>
</dbReference>
<dbReference type="AlphaFoldDB" id="A0A1B8GE55"/>
<gene>
    <name evidence="3" type="ORF">VE01_07041</name>
</gene>
<organism evidence="3 4">
    <name type="scientific">Pseudogymnoascus verrucosus</name>
    <dbReference type="NCBI Taxonomy" id="342668"/>
    <lineage>
        <taxon>Eukaryota</taxon>
        <taxon>Fungi</taxon>
        <taxon>Dikarya</taxon>
        <taxon>Ascomycota</taxon>
        <taxon>Pezizomycotina</taxon>
        <taxon>Leotiomycetes</taxon>
        <taxon>Thelebolales</taxon>
        <taxon>Thelebolaceae</taxon>
        <taxon>Pseudogymnoascus</taxon>
    </lineage>
</organism>
<dbReference type="Proteomes" id="UP000091956">
    <property type="component" value="Unassembled WGS sequence"/>
</dbReference>
<evidence type="ECO:0000313" key="4">
    <source>
        <dbReference type="Proteomes" id="UP000091956"/>
    </source>
</evidence>
<feature type="region of interest" description="Disordered" evidence="1">
    <location>
        <begin position="95"/>
        <end position="152"/>
    </location>
</feature>
<feature type="compositionally biased region" description="Low complexity" evidence="1">
    <location>
        <begin position="117"/>
        <end position="139"/>
    </location>
</feature>
<evidence type="ECO:0000256" key="2">
    <source>
        <dbReference type="SAM" id="Phobius"/>
    </source>
</evidence>
<reference evidence="4" key="2">
    <citation type="journal article" date="2018" name="Nat. Commun.">
        <title>Extreme sensitivity to ultraviolet light in the fungal pathogen causing white-nose syndrome of bats.</title>
        <authorList>
            <person name="Palmer J.M."/>
            <person name="Drees K.P."/>
            <person name="Foster J.T."/>
            <person name="Lindner D.L."/>
        </authorList>
    </citation>
    <scope>NUCLEOTIDE SEQUENCE [LARGE SCALE GENOMIC DNA]</scope>
    <source>
        <strain evidence="4">UAMH 10579</strain>
    </source>
</reference>
<keyword evidence="4" id="KW-1185">Reference proteome</keyword>